<dbReference type="Proteomes" id="UP001268610">
    <property type="component" value="Unassembled WGS sequence"/>
</dbReference>
<dbReference type="Gene3D" id="3.40.50.2000">
    <property type="entry name" value="Glycogen Phosphorylase B"/>
    <property type="match status" value="2"/>
</dbReference>
<evidence type="ECO:0000259" key="2">
    <source>
        <dbReference type="Pfam" id="PF13579"/>
    </source>
</evidence>
<accession>A0AAJ2H131</accession>
<dbReference type="Pfam" id="PF13579">
    <property type="entry name" value="Glyco_trans_4_4"/>
    <property type="match status" value="1"/>
</dbReference>
<sequence length="410" mass="44978">MRILIISQYFWPEVFIVNDLVRKLAEDGHHVTVATGKPNYPSGKIPVGYRQGGVQHETFADNVAVLRIPLCPRGNGSFVSLTLNYLSFAFSGLLRLPWLMRRKRFDVVLVFAVSPLTAAIPAILVSKCKRAHLALWIQDLWPESLVATGFVRNRLILGAIGIMVRWIYWCSNTLLVQSMAFFQPVSAYAPEEKICYFPNFAPDIDGHISEEIPENVRSALDGRFTVVFAGNMGKAQSLATILDAARALRNHPDIRIVFVGAGSEAAGLMRTVDQEKLTNIHFTGFVDPTLMRVVFKNADVLLVTLNENPALSRTVPSKIQTYMQAGRPIVGALSGEGARIINVAGAGLTVSAGNGEGLAKSILTLYLMPAIKRDAMGAAARAFFEAHFESSAAAKRLVEILDDRMKERPA</sequence>
<dbReference type="AlphaFoldDB" id="A0AAJ2H131"/>
<dbReference type="PANTHER" id="PTHR12526:SF636">
    <property type="entry name" value="BLL3647 PROTEIN"/>
    <property type="match status" value="1"/>
</dbReference>
<protein>
    <submittedName>
        <fullName evidence="3">Glycosyltransferase family 4 protein</fullName>
    </submittedName>
</protein>
<dbReference type="EMBL" id="JAVLSF010000048">
    <property type="protein sequence ID" value="MDR9777550.1"/>
    <property type="molecule type" value="Genomic_DNA"/>
</dbReference>
<dbReference type="Pfam" id="PF13692">
    <property type="entry name" value="Glyco_trans_1_4"/>
    <property type="match status" value="1"/>
</dbReference>
<reference evidence="3" key="1">
    <citation type="submission" date="2023-04" db="EMBL/GenBank/DDBJ databases">
        <title>Genomic characterization of faba bean (Vicia faba) microsymbionts in Mexican soils.</title>
        <authorList>
            <person name="Rivera Orduna F.N."/>
            <person name="Guevara-Luna J."/>
            <person name="Yan J."/>
            <person name="Arroyo-Herrera I."/>
            <person name="Li Y."/>
            <person name="Vasquez-Murrieta M.S."/>
            <person name="Wang E.T."/>
        </authorList>
    </citation>
    <scope>NUCLEOTIDE SEQUENCE</scope>
    <source>
        <strain evidence="3">CH26</strain>
    </source>
</reference>
<organism evidence="3 4">
    <name type="scientific">Rhizobium hidalgonense</name>
    <dbReference type="NCBI Taxonomy" id="1538159"/>
    <lineage>
        <taxon>Bacteria</taxon>
        <taxon>Pseudomonadati</taxon>
        <taxon>Pseudomonadota</taxon>
        <taxon>Alphaproteobacteria</taxon>
        <taxon>Hyphomicrobiales</taxon>
        <taxon>Rhizobiaceae</taxon>
        <taxon>Rhizobium/Agrobacterium group</taxon>
        <taxon>Rhizobium</taxon>
    </lineage>
</organism>
<keyword evidence="1" id="KW-1133">Transmembrane helix</keyword>
<proteinExistence type="predicted"/>
<comment type="caution">
    <text evidence="3">The sequence shown here is derived from an EMBL/GenBank/DDBJ whole genome shotgun (WGS) entry which is preliminary data.</text>
</comment>
<name>A0AAJ2H131_9HYPH</name>
<gene>
    <name evidence="3" type="ORF">RJJ65_33955</name>
</gene>
<feature type="transmembrane region" description="Helical" evidence="1">
    <location>
        <begin position="105"/>
        <end position="125"/>
    </location>
</feature>
<feature type="domain" description="Glycosyltransferase subfamily 4-like N-terminal" evidence="2">
    <location>
        <begin position="17"/>
        <end position="199"/>
    </location>
</feature>
<dbReference type="SUPFAM" id="SSF53756">
    <property type="entry name" value="UDP-Glycosyltransferase/glycogen phosphorylase"/>
    <property type="match status" value="1"/>
</dbReference>
<dbReference type="GO" id="GO:0016757">
    <property type="term" value="F:glycosyltransferase activity"/>
    <property type="evidence" value="ECO:0007669"/>
    <property type="project" value="TreeGrafter"/>
</dbReference>
<dbReference type="InterPro" id="IPR028098">
    <property type="entry name" value="Glyco_trans_4-like_N"/>
</dbReference>
<dbReference type="PANTHER" id="PTHR12526">
    <property type="entry name" value="GLYCOSYLTRANSFERASE"/>
    <property type="match status" value="1"/>
</dbReference>
<evidence type="ECO:0000313" key="3">
    <source>
        <dbReference type="EMBL" id="MDR9777550.1"/>
    </source>
</evidence>
<keyword evidence="1" id="KW-0472">Membrane</keyword>
<evidence type="ECO:0000313" key="4">
    <source>
        <dbReference type="Proteomes" id="UP001268610"/>
    </source>
</evidence>
<evidence type="ECO:0000256" key="1">
    <source>
        <dbReference type="SAM" id="Phobius"/>
    </source>
</evidence>
<keyword evidence="1" id="KW-0812">Transmembrane</keyword>
<dbReference type="CDD" id="cd03794">
    <property type="entry name" value="GT4_WbuB-like"/>
    <property type="match status" value="1"/>
</dbReference>
<dbReference type="RefSeq" id="WP_310857424.1">
    <property type="nucleotide sequence ID" value="NZ_JAVLSD010000045.1"/>
</dbReference>